<protein>
    <submittedName>
        <fullName evidence="7">Signal transduction protein</fullName>
    </submittedName>
</protein>
<organism evidence="7 8">
    <name type="scientific">Neptunomonas japonica JAMM 1380</name>
    <dbReference type="NCBI Taxonomy" id="1441457"/>
    <lineage>
        <taxon>Bacteria</taxon>
        <taxon>Pseudomonadati</taxon>
        <taxon>Pseudomonadota</taxon>
        <taxon>Gammaproteobacteria</taxon>
        <taxon>Oceanospirillales</taxon>
        <taxon>Oceanospirillaceae</taxon>
        <taxon>Neptunomonas</taxon>
    </lineage>
</organism>
<feature type="domain" description="PAC" evidence="4">
    <location>
        <begin position="402"/>
        <end position="454"/>
    </location>
</feature>
<evidence type="ECO:0000259" key="4">
    <source>
        <dbReference type="PROSITE" id="PS50113"/>
    </source>
</evidence>
<keyword evidence="8" id="KW-1185">Reference proteome</keyword>
<dbReference type="Gene3D" id="3.30.450.20">
    <property type="entry name" value="PAS domain"/>
    <property type="match status" value="2"/>
</dbReference>
<dbReference type="Pfam" id="PF00563">
    <property type="entry name" value="EAL"/>
    <property type="match status" value="1"/>
</dbReference>
<evidence type="ECO:0000259" key="6">
    <source>
        <dbReference type="PROSITE" id="PS50887"/>
    </source>
</evidence>
<dbReference type="InterPro" id="IPR035965">
    <property type="entry name" value="PAS-like_dom_sf"/>
</dbReference>
<dbReference type="CDD" id="cd01949">
    <property type="entry name" value="GGDEF"/>
    <property type="match status" value="1"/>
</dbReference>
<dbReference type="AlphaFoldDB" id="A0A7R6PWI0"/>
<dbReference type="Gene3D" id="3.30.70.270">
    <property type="match status" value="1"/>
</dbReference>
<dbReference type="CDD" id="cd12915">
    <property type="entry name" value="PDC2_DGC_like"/>
    <property type="match status" value="1"/>
</dbReference>
<feature type="domain" description="PAC" evidence="4">
    <location>
        <begin position="524"/>
        <end position="576"/>
    </location>
</feature>
<evidence type="ECO:0000259" key="5">
    <source>
        <dbReference type="PROSITE" id="PS50883"/>
    </source>
</evidence>
<comment type="cofactor">
    <cofactor evidence="1">
        <name>Mg(2+)</name>
        <dbReference type="ChEBI" id="CHEBI:18420"/>
    </cofactor>
</comment>
<evidence type="ECO:0000259" key="3">
    <source>
        <dbReference type="PROSITE" id="PS50112"/>
    </source>
</evidence>
<dbReference type="PANTHER" id="PTHR44757:SF2">
    <property type="entry name" value="BIOFILM ARCHITECTURE MAINTENANCE PROTEIN MBAA"/>
    <property type="match status" value="1"/>
</dbReference>
<evidence type="ECO:0000256" key="2">
    <source>
        <dbReference type="SAM" id="Phobius"/>
    </source>
</evidence>
<dbReference type="SUPFAM" id="SSF55785">
    <property type="entry name" value="PYP-like sensor domain (PAS domain)"/>
    <property type="match status" value="2"/>
</dbReference>
<feature type="transmembrane region" description="Helical" evidence="2">
    <location>
        <begin position="12"/>
        <end position="32"/>
    </location>
</feature>
<dbReference type="EMBL" id="AP014546">
    <property type="protein sequence ID" value="BBB30808.1"/>
    <property type="molecule type" value="Genomic_DNA"/>
</dbReference>
<dbReference type="PANTHER" id="PTHR44757">
    <property type="entry name" value="DIGUANYLATE CYCLASE DGCP"/>
    <property type="match status" value="1"/>
</dbReference>
<accession>A0A7R6PWI0</accession>
<dbReference type="SMART" id="SM00052">
    <property type="entry name" value="EAL"/>
    <property type="match status" value="1"/>
</dbReference>
<feature type="transmembrane region" description="Helical" evidence="2">
    <location>
        <begin position="294"/>
        <end position="313"/>
    </location>
</feature>
<dbReference type="PROSITE" id="PS50112">
    <property type="entry name" value="PAS"/>
    <property type="match status" value="2"/>
</dbReference>
<dbReference type="NCBIfam" id="TIGR00229">
    <property type="entry name" value="sensory_box"/>
    <property type="match status" value="2"/>
</dbReference>
<evidence type="ECO:0000313" key="7">
    <source>
        <dbReference type="EMBL" id="BBB30808.1"/>
    </source>
</evidence>
<dbReference type="KEGG" id="njp:NEJAP_2868"/>
<dbReference type="SMART" id="SM00091">
    <property type="entry name" value="PAS"/>
    <property type="match status" value="2"/>
</dbReference>
<feature type="domain" description="EAL" evidence="5">
    <location>
        <begin position="750"/>
        <end position="1004"/>
    </location>
</feature>
<reference evidence="7 8" key="1">
    <citation type="journal article" date="2008" name="Int. J. Syst. Evol. Microbiol.">
        <title>Neptunomonas japonica sp. nov., an Osedax japonicus symbiont-like bacterium isolated from sediment adjacent to sperm whale carcasses off Kagoshima, Japan.</title>
        <authorList>
            <person name="Miyazaki M."/>
            <person name="Nogi Y."/>
            <person name="Fujiwara Y."/>
            <person name="Kawato M."/>
            <person name="Kubokawa K."/>
            <person name="Horikoshi K."/>
        </authorList>
    </citation>
    <scope>NUCLEOTIDE SEQUENCE [LARGE SCALE GENOMIC DNA]</scope>
    <source>
        <strain evidence="7 8">JAMM 1380</strain>
    </source>
</reference>
<dbReference type="InterPro" id="IPR052155">
    <property type="entry name" value="Biofilm_reg_signaling"/>
</dbReference>
<name>A0A7R6PWI0_9GAMM</name>
<dbReference type="SUPFAM" id="SSF55073">
    <property type="entry name" value="Nucleotide cyclase"/>
    <property type="match status" value="1"/>
</dbReference>
<feature type="domain" description="GGDEF" evidence="6">
    <location>
        <begin position="608"/>
        <end position="741"/>
    </location>
</feature>
<dbReference type="CDD" id="cd01948">
    <property type="entry name" value="EAL"/>
    <property type="match status" value="1"/>
</dbReference>
<sequence>MNSQSKQLRNAYITAVVFFVTVIIVITWYSLWRLREETAAGMQEVSTMHTRSFEDFLTQNLRLAELATTNIANMDSRKKNFFNIERSLRATLKNNPAQRSISLLNEQNRIIVSSNRANVGVIINTDAFLPNLTSEQDILSIGMPWAGRDFISGTSTSHQKPTRSEQLNFIPVVHTLSFETRKVTLLIAINPDFFINHISQVLDNESGIVDIIRYDGTLLMSTDASAKIGSLYQKIEYPLSLEAAESGQFLTPALENNKPAFSSFRASRLYPFLVITRIDRQRAMQSWKAEAKTFLGVIIAIAFTLAGLIIVFYRRQLQIERERDNSERLQRINATVFGSSADSIVITDINANIISVNPAFHQITGYRPEEVIGQNPRILSSGLQDNSFYQEMWKCIHAKGVWRGELQNRCKNGHLYDVQTTITAFYDNNGHLQHFIGVSTDITERKKSETRQRQAASVFTNSQEGIMVTDENNLIIDVNPAFSRITGYSYNDVIGKDPSLLASGRQPPEFYAQMKSTLSETGSWQGEIWNKKKSGEIYAERLSIDTVHKENGDISQHVAVFSDISRLKIHEAELHRSAHYDPLTSIPNRRLLGDRLVQTIERSKRSNRSIAVCYLDLDGFKPVNDQYGHAAGDLLLIEITKRLLKILRGEDTLARLGGDEFVILFAEIEKPEEIDVALQRVLKSISEPIKVESNTVSISASIGVTIFPEDTADADTLLRHADQAMYRAKDAGKNRYHLFDPELDLEVQARRSKLKNIEKALRNDEFILYYQPKVNLVSGKVIGAEALIRWQHPVKGILPPAAFLDLIDGHDLEIDIGEWVIESVIKQIVKWNKAGLFFQVSANLSANHLLKEGFSERLREMLNRYPAVRHEDLELEILETSTLNDLDQANNVLAQCRNMGVRFALDDFGTGYSSLTYFQRLPVDILKIDQSFVRDMLDDPNDLDIVESILRLAQTFNRPVIAEGVETLELGAMLVQLGCQQAQGYGIARPMPAESIPSWTSQWQETKPWLAISKPVGKDTNLSLKVAMQSHINWLDSLETFTKNPSSPHPRKINNHGQFRRWYRSSGFARYGTLEEFQNIAPLYDATCVLSTELIELVSNGNSTLACDRLAELHQQRSMLITQINVLIKTLEKQ</sequence>
<dbReference type="InterPro" id="IPR000700">
    <property type="entry name" value="PAS-assoc_C"/>
</dbReference>
<gene>
    <name evidence="7" type="ORF">NEJAP_2868</name>
</gene>
<dbReference type="GO" id="GO:0003824">
    <property type="term" value="F:catalytic activity"/>
    <property type="evidence" value="ECO:0007669"/>
    <property type="project" value="UniProtKB-ARBA"/>
</dbReference>
<dbReference type="NCBIfam" id="TIGR00254">
    <property type="entry name" value="GGDEF"/>
    <property type="match status" value="1"/>
</dbReference>
<dbReference type="FunFam" id="3.30.70.270:FF:000001">
    <property type="entry name" value="Diguanylate cyclase domain protein"/>
    <property type="match status" value="1"/>
</dbReference>
<dbReference type="SMART" id="SM00267">
    <property type="entry name" value="GGDEF"/>
    <property type="match status" value="1"/>
</dbReference>
<dbReference type="InterPro" id="IPR001633">
    <property type="entry name" value="EAL_dom"/>
</dbReference>
<dbReference type="Gene3D" id="3.20.20.450">
    <property type="entry name" value="EAL domain"/>
    <property type="match status" value="1"/>
</dbReference>
<keyword evidence="2" id="KW-0472">Membrane</keyword>
<evidence type="ECO:0000256" key="1">
    <source>
        <dbReference type="ARBA" id="ARBA00001946"/>
    </source>
</evidence>
<dbReference type="PROSITE" id="PS50883">
    <property type="entry name" value="EAL"/>
    <property type="match status" value="1"/>
</dbReference>
<dbReference type="SUPFAM" id="SSF141868">
    <property type="entry name" value="EAL domain-like"/>
    <property type="match status" value="1"/>
</dbReference>
<dbReference type="InterPro" id="IPR000014">
    <property type="entry name" value="PAS"/>
</dbReference>
<dbReference type="InterPro" id="IPR043128">
    <property type="entry name" value="Rev_trsase/Diguanyl_cyclase"/>
</dbReference>
<dbReference type="InterPro" id="IPR029787">
    <property type="entry name" value="Nucleotide_cyclase"/>
</dbReference>
<dbReference type="InterPro" id="IPR035919">
    <property type="entry name" value="EAL_sf"/>
</dbReference>
<keyword evidence="2" id="KW-1133">Transmembrane helix</keyword>
<dbReference type="InterPro" id="IPR001610">
    <property type="entry name" value="PAC"/>
</dbReference>
<dbReference type="SMART" id="SM00086">
    <property type="entry name" value="PAC"/>
    <property type="match status" value="2"/>
</dbReference>
<feature type="domain" description="PAS" evidence="3">
    <location>
        <begin position="325"/>
        <end position="375"/>
    </location>
</feature>
<dbReference type="PROSITE" id="PS50113">
    <property type="entry name" value="PAC"/>
    <property type="match status" value="2"/>
</dbReference>
<proteinExistence type="predicted"/>
<evidence type="ECO:0000313" key="8">
    <source>
        <dbReference type="Proteomes" id="UP000595332"/>
    </source>
</evidence>
<dbReference type="Gene3D" id="1.20.120.30">
    <property type="entry name" value="Aspartate receptor, ligand-binding domain"/>
    <property type="match status" value="1"/>
</dbReference>
<dbReference type="RefSeq" id="WP_201347968.1">
    <property type="nucleotide sequence ID" value="NZ_AP014546.1"/>
</dbReference>
<dbReference type="InterPro" id="IPR000160">
    <property type="entry name" value="GGDEF_dom"/>
</dbReference>
<feature type="domain" description="PAS" evidence="3">
    <location>
        <begin position="451"/>
        <end position="496"/>
    </location>
</feature>
<dbReference type="Proteomes" id="UP000595332">
    <property type="component" value="Chromosome"/>
</dbReference>
<dbReference type="CDD" id="cd00130">
    <property type="entry name" value="PAS"/>
    <property type="match status" value="2"/>
</dbReference>
<dbReference type="PROSITE" id="PS50887">
    <property type="entry name" value="GGDEF"/>
    <property type="match status" value="1"/>
</dbReference>
<keyword evidence="2" id="KW-0812">Transmembrane</keyword>
<dbReference type="Pfam" id="PF00990">
    <property type="entry name" value="GGDEF"/>
    <property type="match status" value="1"/>
</dbReference>
<dbReference type="Pfam" id="PF13426">
    <property type="entry name" value="PAS_9"/>
    <property type="match status" value="2"/>
</dbReference>